<dbReference type="EC" id="4.6.1.19" evidence="4"/>
<dbReference type="PROSITE" id="PS00531">
    <property type="entry name" value="RNASE_T2_2"/>
    <property type="match status" value="1"/>
</dbReference>
<gene>
    <name evidence="4" type="ORF">FHS03_004668</name>
</gene>
<dbReference type="PANTHER" id="PTHR11240">
    <property type="entry name" value="RIBONUCLEASE T2"/>
    <property type="match status" value="1"/>
</dbReference>
<feature type="signal peptide" evidence="3">
    <location>
        <begin position="1"/>
        <end position="29"/>
    </location>
</feature>
<dbReference type="InterPro" id="IPR036430">
    <property type="entry name" value="RNase_T2-like_sf"/>
</dbReference>
<organism evidence="4 5">
    <name type="scientific">Pseudoduganella violacea</name>
    <dbReference type="NCBI Taxonomy" id="1715466"/>
    <lineage>
        <taxon>Bacteria</taxon>
        <taxon>Pseudomonadati</taxon>
        <taxon>Pseudomonadota</taxon>
        <taxon>Betaproteobacteria</taxon>
        <taxon>Burkholderiales</taxon>
        <taxon>Oxalobacteraceae</taxon>
        <taxon>Telluria group</taxon>
        <taxon>Pseudoduganella</taxon>
    </lineage>
</organism>
<evidence type="ECO:0000256" key="3">
    <source>
        <dbReference type="SAM" id="SignalP"/>
    </source>
</evidence>
<dbReference type="Gene3D" id="3.90.730.10">
    <property type="entry name" value="Ribonuclease T2-like"/>
    <property type="match status" value="1"/>
</dbReference>
<dbReference type="PROSITE" id="PS00530">
    <property type="entry name" value="RNASE_T2_1"/>
    <property type="match status" value="1"/>
</dbReference>
<dbReference type="InterPro" id="IPR033130">
    <property type="entry name" value="RNase_T2_His_AS_2"/>
</dbReference>
<name>A0A7W5BG11_9BURK</name>
<dbReference type="GO" id="GO:0033897">
    <property type="term" value="F:ribonuclease T2 activity"/>
    <property type="evidence" value="ECO:0007669"/>
    <property type="project" value="UniProtKB-EC"/>
</dbReference>
<dbReference type="InterPro" id="IPR001568">
    <property type="entry name" value="RNase_T2-like"/>
</dbReference>
<dbReference type="GO" id="GO:0003723">
    <property type="term" value="F:RNA binding"/>
    <property type="evidence" value="ECO:0007669"/>
    <property type="project" value="InterPro"/>
</dbReference>
<sequence length="225" mass="24510">MPTARLPLFSALSAVLLAGVLALPGAAQARGEQPGVFDYYTLSLSWSPDYCATRGKDDEEQCAAGRQLGFVLHGLWPQFLDGYPESCSRMQLPEKLKAEYAPLYPSPRLIAHEWRKHGTCSGLTPGAYLALSAKLKQGLAIPAPYQKPAQPLRTTAAELQQAFRAANPKLKDASLLPFCSGSGRFLREVRVCYRKDGVPQNCGAADIKRSQKSCGQPSFLLQSVR</sequence>
<comment type="similarity">
    <text evidence="1 2">Belongs to the RNase T2 family.</text>
</comment>
<reference evidence="4 5" key="1">
    <citation type="submission" date="2020-08" db="EMBL/GenBank/DDBJ databases">
        <title>Genomic Encyclopedia of Type Strains, Phase III (KMG-III): the genomes of soil and plant-associated and newly described type strains.</title>
        <authorList>
            <person name="Whitman W."/>
        </authorList>
    </citation>
    <scope>NUCLEOTIDE SEQUENCE [LARGE SCALE GENOMIC DNA]</scope>
    <source>
        <strain evidence="4 5">CECT 8897</strain>
    </source>
</reference>
<dbReference type="SUPFAM" id="SSF55895">
    <property type="entry name" value="Ribonuclease Rh-like"/>
    <property type="match status" value="1"/>
</dbReference>
<dbReference type="InterPro" id="IPR018188">
    <property type="entry name" value="RNase_T2_His_AS_1"/>
</dbReference>
<keyword evidence="5" id="KW-1185">Reference proteome</keyword>
<keyword evidence="4" id="KW-0456">Lyase</keyword>
<evidence type="ECO:0000256" key="1">
    <source>
        <dbReference type="ARBA" id="ARBA00007469"/>
    </source>
</evidence>
<protein>
    <submittedName>
        <fullName evidence="4">Ribonuclease T2</fullName>
        <ecNumber evidence="4">4.6.1.19</ecNumber>
    </submittedName>
</protein>
<dbReference type="PANTHER" id="PTHR11240:SF22">
    <property type="entry name" value="RIBONUCLEASE T2"/>
    <property type="match status" value="1"/>
</dbReference>
<dbReference type="GO" id="GO:0006401">
    <property type="term" value="P:RNA catabolic process"/>
    <property type="evidence" value="ECO:0007669"/>
    <property type="project" value="UniProtKB-ARBA"/>
</dbReference>
<feature type="chain" id="PRO_5031045312" evidence="3">
    <location>
        <begin position="30"/>
        <end position="225"/>
    </location>
</feature>
<proteinExistence type="inferred from homology"/>
<dbReference type="RefSeq" id="WP_183443300.1">
    <property type="nucleotide sequence ID" value="NZ_JACHXD010000018.1"/>
</dbReference>
<dbReference type="Pfam" id="PF00445">
    <property type="entry name" value="Ribonuclease_T2"/>
    <property type="match status" value="1"/>
</dbReference>
<dbReference type="EMBL" id="JACHXD010000018">
    <property type="protein sequence ID" value="MBB3121590.1"/>
    <property type="molecule type" value="Genomic_DNA"/>
</dbReference>
<comment type="caution">
    <text evidence="4">The sequence shown here is derived from an EMBL/GenBank/DDBJ whole genome shotgun (WGS) entry which is preliminary data.</text>
</comment>
<accession>A0A7W5BG11</accession>
<dbReference type="AlphaFoldDB" id="A0A7W5BG11"/>
<evidence type="ECO:0000256" key="2">
    <source>
        <dbReference type="RuleBase" id="RU004328"/>
    </source>
</evidence>
<evidence type="ECO:0000313" key="4">
    <source>
        <dbReference type="EMBL" id="MBB3121590.1"/>
    </source>
</evidence>
<keyword evidence="3" id="KW-0732">Signal</keyword>
<dbReference type="Proteomes" id="UP000541535">
    <property type="component" value="Unassembled WGS sequence"/>
</dbReference>
<evidence type="ECO:0000313" key="5">
    <source>
        <dbReference type="Proteomes" id="UP000541535"/>
    </source>
</evidence>